<gene>
    <name evidence="2" type="ORF">CAEBREN_18662</name>
</gene>
<dbReference type="Pfam" id="PF07735">
    <property type="entry name" value="FBA_2"/>
    <property type="match status" value="1"/>
</dbReference>
<feature type="domain" description="F-box" evidence="1">
    <location>
        <begin position="4"/>
        <end position="51"/>
    </location>
</feature>
<protein>
    <recommendedName>
        <fullName evidence="1">F-box domain-containing protein</fullName>
    </recommendedName>
</protein>
<sequence length="321" mass="37537">MNATFCLFRLPVLALKEVLKCLTPIELFELSQCSRKASQIVRIVGKLSIELDFYRCYIVINEKQFIFAYGKPKEKDVVGIRKFQNNSVNVAFDSEDEMFTYWENRITGIEQVFCYFIDVFNCTVAGINSHRKVPWEVLHFCLQITPKHELKEFELAADELTNENVTWVLENVKVTERLWISQKLSDDFNYNGKPFDAKCVTLFHSSWIKLDHLSQLLDKCVMLQLWESLWNNEEVVEFIRLWRAGKFPNLQNFILKSENLDENLKIDGLDALEDTVARAKFSRKIGDQIMMIHSGVPIKRDDGSIGQIRYFKNEGEVHLFI</sequence>
<dbReference type="Pfam" id="PF00646">
    <property type="entry name" value="F-box"/>
    <property type="match status" value="1"/>
</dbReference>
<dbReference type="PANTHER" id="PTHR21503">
    <property type="entry name" value="F-BOX-CONTAINING HYPOTHETICAL PROTEIN C.ELEGANS"/>
    <property type="match status" value="1"/>
</dbReference>
<reference evidence="3" key="1">
    <citation type="submission" date="2011-07" db="EMBL/GenBank/DDBJ databases">
        <authorList>
            <consortium name="Caenorhabditis brenneri Sequencing and Analysis Consortium"/>
            <person name="Wilson R.K."/>
        </authorList>
    </citation>
    <scope>NUCLEOTIDE SEQUENCE [LARGE SCALE GENOMIC DNA]</scope>
    <source>
        <strain evidence="3">PB2801</strain>
    </source>
</reference>
<dbReference type="OMA" id="CYIVINE"/>
<dbReference type="InterPro" id="IPR001810">
    <property type="entry name" value="F-box_dom"/>
</dbReference>
<evidence type="ECO:0000313" key="2">
    <source>
        <dbReference type="EMBL" id="EGT35866.1"/>
    </source>
</evidence>
<organism evidence="3">
    <name type="scientific">Caenorhabditis brenneri</name>
    <name type="common">Nematode worm</name>
    <dbReference type="NCBI Taxonomy" id="135651"/>
    <lineage>
        <taxon>Eukaryota</taxon>
        <taxon>Metazoa</taxon>
        <taxon>Ecdysozoa</taxon>
        <taxon>Nematoda</taxon>
        <taxon>Chromadorea</taxon>
        <taxon>Rhabditida</taxon>
        <taxon>Rhabditina</taxon>
        <taxon>Rhabditomorpha</taxon>
        <taxon>Rhabditoidea</taxon>
        <taxon>Rhabditidae</taxon>
        <taxon>Peloderinae</taxon>
        <taxon>Caenorhabditis</taxon>
    </lineage>
</organism>
<dbReference type="HOGENOM" id="CLU_028840_6_2_1"/>
<dbReference type="EMBL" id="GL379927">
    <property type="protein sequence ID" value="EGT35866.1"/>
    <property type="molecule type" value="Genomic_DNA"/>
</dbReference>
<accession>G0NQS0</accession>
<dbReference type="OrthoDB" id="5842403at2759"/>
<dbReference type="InterPro" id="IPR012885">
    <property type="entry name" value="F-box_Sdz-33"/>
</dbReference>
<evidence type="ECO:0000259" key="1">
    <source>
        <dbReference type="PROSITE" id="PS50181"/>
    </source>
</evidence>
<dbReference type="AlphaFoldDB" id="G0NQS0"/>
<dbReference type="PANTHER" id="PTHR21503:SF52">
    <property type="entry name" value="F-BOX DOMAIN-CONTAINING PROTEIN"/>
    <property type="match status" value="1"/>
</dbReference>
<dbReference type="Proteomes" id="UP000008068">
    <property type="component" value="Unassembled WGS sequence"/>
</dbReference>
<keyword evidence="3" id="KW-1185">Reference proteome</keyword>
<proteinExistence type="predicted"/>
<name>G0NQS0_CAEBE</name>
<dbReference type="InParanoid" id="G0NQS0"/>
<dbReference type="PROSITE" id="PS50181">
    <property type="entry name" value="FBOX"/>
    <property type="match status" value="1"/>
</dbReference>
<evidence type="ECO:0000313" key="3">
    <source>
        <dbReference type="Proteomes" id="UP000008068"/>
    </source>
</evidence>
<dbReference type="eggNOG" id="ENOG502TJPP">
    <property type="taxonomic scope" value="Eukaryota"/>
</dbReference>